<feature type="signal peptide" evidence="1">
    <location>
        <begin position="1"/>
        <end position="21"/>
    </location>
</feature>
<keyword evidence="1" id="KW-0732">Signal</keyword>
<evidence type="ECO:0000313" key="4">
    <source>
        <dbReference type="Proteomes" id="UP001198402"/>
    </source>
</evidence>
<sequence length="192" mass="22441">MKTVNKLLLLLFAIILGCASTSEVVYDYNLEVDFNQYDTYVLCMDDFFVEHTNHPDLDNEEVRRIIGDAVALEIENKGHRTNVLKPQLQAGFRLLISEETAEFTDCEHSEELEYWESCTIHTETYEEETLVVYVADFETKKVIWHASIVCDLQQSEKKLKPYIYDLVSDLYDTYPKTLVAKNPDEKKEFETF</sequence>
<dbReference type="Gene3D" id="3.30.160.670">
    <property type="match status" value="1"/>
</dbReference>
<dbReference type="RefSeq" id="WP_224478891.1">
    <property type="nucleotide sequence ID" value="NZ_JAIUJS010000006.1"/>
</dbReference>
<evidence type="ECO:0000259" key="2">
    <source>
        <dbReference type="Pfam" id="PF13590"/>
    </source>
</evidence>
<evidence type="ECO:0000256" key="1">
    <source>
        <dbReference type="SAM" id="SignalP"/>
    </source>
</evidence>
<keyword evidence="4" id="KW-1185">Reference proteome</keyword>
<evidence type="ECO:0000313" key="3">
    <source>
        <dbReference type="EMBL" id="MCA0153921.1"/>
    </source>
</evidence>
<dbReference type="Pfam" id="PF13590">
    <property type="entry name" value="DUF4136"/>
    <property type="match status" value="1"/>
</dbReference>
<proteinExistence type="predicted"/>
<protein>
    <submittedName>
        <fullName evidence="3">DUF4136 domain-containing protein</fullName>
    </submittedName>
</protein>
<dbReference type="EMBL" id="JAIUJS010000006">
    <property type="protein sequence ID" value="MCA0153921.1"/>
    <property type="molecule type" value="Genomic_DNA"/>
</dbReference>
<dbReference type="PROSITE" id="PS51257">
    <property type="entry name" value="PROKAR_LIPOPROTEIN"/>
    <property type="match status" value="1"/>
</dbReference>
<feature type="chain" id="PRO_5045799086" evidence="1">
    <location>
        <begin position="22"/>
        <end position="192"/>
    </location>
</feature>
<comment type="caution">
    <text evidence="3">The sequence shown here is derived from an EMBL/GenBank/DDBJ whole genome shotgun (WGS) entry which is preliminary data.</text>
</comment>
<gene>
    <name evidence="3" type="ORF">LBV24_11880</name>
</gene>
<name>A0ABS7Y2T2_9FLAO</name>
<accession>A0ABS7Y2T2</accession>
<feature type="domain" description="DUF4136" evidence="2">
    <location>
        <begin position="24"/>
        <end position="175"/>
    </location>
</feature>
<dbReference type="InterPro" id="IPR025411">
    <property type="entry name" value="DUF4136"/>
</dbReference>
<dbReference type="Proteomes" id="UP001198402">
    <property type="component" value="Unassembled WGS sequence"/>
</dbReference>
<reference evidence="4" key="1">
    <citation type="submission" date="2023-07" db="EMBL/GenBank/DDBJ databases">
        <authorList>
            <person name="Yue Y."/>
        </authorList>
    </citation>
    <scope>NUCLEOTIDE SEQUENCE [LARGE SCALE GENOMIC DNA]</scope>
    <source>
        <strain evidence="4">2Y89</strain>
    </source>
</reference>
<organism evidence="3 4">
    <name type="scientific">Winogradskyella vincentii</name>
    <dbReference type="NCBI Taxonomy" id="2877122"/>
    <lineage>
        <taxon>Bacteria</taxon>
        <taxon>Pseudomonadati</taxon>
        <taxon>Bacteroidota</taxon>
        <taxon>Flavobacteriia</taxon>
        <taxon>Flavobacteriales</taxon>
        <taxon>Flavobacteriaceae</taxon>
        <taxon>Winogradskyella</taxon>
    </lineage>
</organism>